<accession>H7ELJ4</accession>
<dbReference type="Pfam" id="PF00266">
    <property type="entry name" value="Aminotran_5"/>
    <property type="match status" value="1"/>
</dbReference>
<protein>
    <submittedName>
        <fullName evidence="4">Cysteine desulfurase</fullName>
        <ecNumber evidence="4">2.8.1.7</ecNumber>
    </submittedName>
</protein>
<dbReference type="EC" id="2.8.1.7" evidence="4"/>
<evidence type="ECO:0000313" key="5">
    <source>
        <dbReference type="Proteomes" id="UP000003571"/>
    </source>
</evidence>
<reference evidence="4 5" key="1">
    <citation type="submission" date="2011-09" db="EMBL/GenBank/DDBJ databases">
        <title>The draft genome of Treponema saccharophilum DSM 2985.</title>
        <authorList>
            <consortium name="US DOE Joint Genome Institute (JGI-PGF)"/>
            <person name="Lucas S."/>
            <person name="Copeland A."/>
            <person name="Lapidus A."/>
            <person name="Glavina del Rio T."/>
            <person name="Dalin E."/>
            <person name="Tice H."/>
            <person name="Bruce D."/>
            <person name="Goodwin L."/>
            <person name="Pitluck S."/>
            <person name="Peters L."/>
            <person name="Kyrpides N."/>
            <person name="Mavromatis K."/>
            <person name="Ivanova N."/>
            <person name="Markowitz V."/>
            <person name="Cheng J.-F."/>
            <person name="Hugenholtz P."/>
            <person name="Woyke T."/>
            <person name="Wu D."/>
            <person name="Gronow S."/>
            <person name="Wellnitz S."/>
            <person name="Brambilla E."/>
            <person name="Klenk H.-P."/>
            <person name="Eisen J.A."/>
        </authorList>
    </citation>
    <scope>NUCLEOTIDE SEQUENCE [LARGE SCALE GENOMIC DNA]</scope>
    <source>
        <strain evidence="4 5">DSM 2985</strain>
    </source>
</reference>
<dbReference type="PANTHER" id="PTHR11601">
    <property type="entry name" value="CYSTEINE DESULFURYLASE FAMILY MEMBER"/>
    <property type="match status" value="1"/>
</dbReference>
<dbReference type="Proteomes" id="UP000003571">
    <property type="component" value="Unassembled WGS sequence"/>
</dbReference>
<dbReference type="STRING" id="907348.TresaDRAFT_1144"/>
<dbReference type="Gene3D" id="3.90.1150.10">
    <property type="entry name" value="Aspartate Aminotransferase, domain 1"/>
    <property type="match status" value="1"/>
</dbReference>
<evidence type="ECO:0000256" key="2">
    <source>
        <dbReference type="ARBA" id="ARBA00022898"/>
    </source>
</evidence>
<feature type="domain" description="Aminotransferase class V" evidence="3">
    <location>
        <begin position="6"/>
        <end position="380"/>
    </location>
</feature>
<organism evidence="4 5">
    <name type="scientific">Treponema saccharophilum DSM 2985</name>
    <dbReference type="NCBI Taxonomy" id="907348"/>
    <lineage>
        <taxon>Bacteria</taxon>
        <taxon>Pseudomonadati</taxon>
        <taxon>Spirochaetota</taxon>
        <taxon>Spirochaetia</taxon>
        <taxon>Spirochaetales</taxon>
        <taxon>Treponemataceae</taxon>
        <taxon>Treponema</taxon>
    </lineage>
</organism>
<keyword evidence="2" id="KW-0663">Pyridoxal phosphate</keyword>
<dbReference type="InterPro" id="IPR015424">
    <property type="entry name" value="PyrdxlP-dep_Trfase"/>
</dbReference>
<name>H7ELJ4_9SPIR</name>
<evidence type="ECO:0000313" key="4">
    <source>
        <dbReference type="EMBL" id="EIC01535.1"/>
    </source>
</evidence>
<dbReference type="PANTHER" id="PTHR11601:SF36">
    <property type="entry name" value="CYSTEINE DESULFURASE NIFS-RELATED"/>
    <property type="match status" value="1"/>
</dbReference>
<dbReference type="InterPro" id="IPR015421">
    <property type="entry name" value="PyrdxlP-dep_Trfase_major"/>
</dbReference>
<dbReference type="eggNOG" id="COG1104">
    <property type="taxonomic scope" value="Bacteria"/>
</dbReference>
<comment type="caution">
    <text evidence="4">The sequence shown here is derived from an EMBL/GenBank/DDBJ whole genome shotgun (WGS) entry which is preliminary data.</text>
</comment>
<dbReference type="PIRSF" id="PIRSF005572">
    <property type="entry name" value="NifS"/>
    <property type="match status" value="1"/>
</dbReference>
<dbReference type="Gene3D" id="3.40.640.10">
    <property type="entry name" value="Type I PLP-dependent aspartate aminotransferase-like (Major domain)"/>
    <property type="match status" value="1"/>
</dbReference>
<dbReference type="EMBL" id="AGRW01000049">
    <property type="protein sequence ID" value="EIC01535.1"/>
    <property type="molecule type" value="Genomic_DNA"/>
</dbReference>
<dbReference type="PATRIC" id="fig|907348.3.peg.1783"/>
<sequence>MDAARYFDWAATSPADEDVLRESLEEAMRSWANPSSAHNAGIEARNALESARKRAADAIGVKESQLFFTSGGTESDHIPLLSLLARLGAMSQKGRIVVSAIEHPALREQCAAMGRLGFDVKTVAPDRNGFVTAEAIREALTPDTLFVTVMAVNNETGCIQPFEEIADAITEWYGGKRKPHFHVDCVQAAGKIPLDIAHKGIDSAAFSAHKISGPRGIGLLYMAHPEKFKGFLVGGGQEKNVRSGTENLFGAIAFAKVLEKHYIRKGADGEAAERLRAQKEMTAHFIEELSKNSAFTPVPERRTERAGEFSPWVVQASFKGIPGNVMVRALDAKGFAISTGSACSAKKQSRPILEAMGSSREVQDTAVRFSFGHLTTEEGMLALAKAVGEICADFS</sequence>
<evidence type="ECO:0000256" key="1">
    <source>
        <dbReference type="ARBA" id="ARBA00001933"/>
    </source>
</evidence>
<dbReference type="InterPro" id="IPR000192">
    <property type="entry name" value="Aminotrans_V_dom"/>
</dbReference>
<dbReference type="Gene3D" id="1.10.260.50">
    <property type="match status" value="1"/>
</dbReference>
<keyword evidence="4" id="KW-0808">Transferase</keyword>
<comment type="cofactor">
    <cofactor evidence="1">
        <name>pyridoxal 5'-phosphate</name>
        <dbReference type="ChEBI" id="CHEBI:597326"/>
    </cofactor>
</comment>
<dbReference type="InterPro" id="IPR015422">
    <property type="entry name" value="PyrdxlP-dep_Trfase_small"/>
</dbReference>
<dbReference type="SUPFAM" id="SSF53383">
    <property type="entry name" value="PLP-dependent transferases"/>
    <property type="match status" value="1"/>
</dbReference>
<dbReference type="InterPro" id="IPR016454">
    <property type="entry name" value="Cysteine_dSase"/>
</dbReference>
<dbReference type="RefSeq" id="WP_002704835.1">
    <property type="nucleotide sequence ID" value="NZ_AGRW01000049.1"/>
</dbReference>
<evidence type="ECO:0000259" key="3">
    <source>
        <dbReference type="Pfam" id="PF00266"/>
    </source>
</evidence>
<keyword evidence="5" id="KW-1185">Reference proteome</keyword>
<gene>
    <name evidence="4" type="ORF">TresaDRAFT_1144</name>
</gene>
<proteinExistence type="predicted"/>
<dbReference type="GO" id="GO:0031071">
    <property type="term" value="F:cysteine desulfurase activity"/>
    <property type="evidence" value="ECO:0007669"/>
    <property type="project" value="UniProtKB-EC"/>
</dbReference>
<dbReference type="AlphaFoldDB" id="H7ELJ4"/>